<evidence type="ECO:0000313" key="2">
    <source>
        <dbReference type="Proteomes" id="UP000253664"/>
    </source>
</evidence>
<evidence type="ECO:0000313" key="1">
    <source>
        <dbReference type="EMBL" id="RCI15431.1"/>
    </source>
</evidence>
<proteinExistence type="predicted"/>
<protein>
    <submittedName>
        <fullName evidence="1">Uncharacterized protein</fullName>
    </submittedName>
</protein>
<accession>A0A367LLZ1</accession>
<sequence length="179" mass="20638">MWCICVLNLLCQIRIREGRGLLAVHDKDRMKDDPATHHIAIKQCVCDIRKKSKKYQQIEQAFVVPRIRLRLRRRKARWNKIALLVWSLFPQGGKRLVAASWPELVMRILTYLMTMMTMMTMRISFNRIEKLTSEGNCPQLLVPASRVADCSRLLAESSNFKAASAINFLLPHRGCVSVS</sequence>
<keyword evidence="2" id="KW-1185">Reference proteome</keyword>
<dbReference type="EMBL" id="LKCN02000002">
    <property type="protein sequence ID" value="RCI15431.1"/>
    <property type="molecule type" value="Genomic_DNA"/>
</dbReference>
<comment type="caution">
    <text evidence="1">The sequence shown here is derived from an EMBL/GenBank/DDBJ whole genome shotgun (WGS) entry which is preliminary data.</text>
</comment>
<reference evidence="1 2" key="1">
    <citation type="journal article" date="2015" name="BMC Genomics">
        <title>Insights from the genome of Ophiocordyceps polyrhachis-furcata to pathogenicity and host specificity in insect fungi.</title>
        <authorList>
            <person name="Wichadakul D."/>
            <person name="Kobmoo N."/>
            <person name="Ingsriswang S."/>
            <person name="Tangphatsornruang S."/>
            <person name="Chantasingh D."/>
            <person name="Luangsa-ard J.J."/>
            <person name="Eurwilaichitr L."/>
        </authorList>
    </citation>
    <scope>NUCLEOTIDE SEQUENCE [LARGE SCALE GENOMIC DNA]</scope>
    <source>
        <strain evidence="1 2">BCC 54312</strain>
    </source>
</reference>
<organism evidence="1 2">
    <name type="scientific">Ophiocordyceps polyrhachis-furcata BCC 54312</name>
    <dbReference type="NCBI Taxonomy" id="1330021"/>
    <lineage>
        <taxon>Eukaryota</taxon>
        <taxon>Fungi</taxon>
        <taxon>Dikarya</taxon>
        <taxon>Ascomycota</taxon>
        <taxon>Pezizomycotina</taxon>
        <taxon>Sordariomycetes</taxon>
        <taxon>Hypocreomycetidae</taxon>
        <taxon>Hypocreales</taxon>
        <taxon>Ophiocordycipitaceae</taxon>
        <taxon>Ophiocordyceps</taxon>
    </lineage>
</organism>
<name>A0A367LLZ1_9HYPO</name>
<dbReference type="Proteomes" id="UP000253664">
    <property type="component" value="Unassembled WGS sequence"/>
</dbReference>
<dbReference type="AlphaFoldDB" id="A0A367LLZ1"/>
<gene>
    <name evidence="1" type="ORF">L249_3631</name>
</gene>